<protein>
    <recommendedName>
        <fullName evidence="5">tRNA pseudouridine synthase B</fullName>
        <ecNumber evidence="5">5.4.99.25</ecNumber>
    </recommendedName>
    <alternativeName>
        <fullName evidence="5">tRNA pseudouridine(55) synthase</fullName>
        <shortName evidence="5">Psi55 synthase</shortName>
    </alternativeName>
    <alternativeName>
        <fullName evidence="5">tRNA pseudouridylate synthase</fullName>
    </alternativeName>
    <alternativeName>
        <fullName evidence="5">tRNA-uridine isomerase</fullName>
    </alternativeName>
</protein>
<dbReference type="GO" id="GO:0160148">
    <property type="term" value="F:tRNA pseudouridine(55) synthase activity"/>
    <property type="evidence" value="ECO:0007669"/>
    <property type="project" value="UniProtKB-EC"/>
</dbReference>
<dbReference type="HAMAP" id="MF_01080">
    <property type="entry name" value="TruB_bact"/>
    <property type="match status" value="1"/>
</dbReference>
<comment type="function">
    <text evidence="5">Responsible for synthesis of pseudouridine from uracil-55 in the psi GC loop of transfer RNAs.</text>
</comment>
<dbReference type="NCBIfam" id="TIGR00431">
    <property type="entry name" value="TruB"/>
    <property type="match status" value="1"/>
</dbReference>
<dbReference type="InterPro" id="IPR015947">
    <property type="entry name" value="PUA-like_sf"/>
</dbReference>
<gene>
    <name evidence="5 8" type="primary">truB</name>
    <name evidence="8" type="ORF">NSMM_200012</name>
</gene>
<dbReference type="PANTHER" id="PTHR13767:SF2">
    <property type="entry name" value="PSEUDOURIDYLATE SYNTHASE TRUB1"/>
    <property type="match status" value="1"/>
</dbReference>
<keyword evidence="9" id="KW-1185">Reference proteome</keyword>
<dbReference type="STRING" id="51642.NSMM_200012"/>
<evidence type="ECO:0000313" key="9">
    <source>
        <dbReference type="Proteomes" id="UP000198729"/>
    </source>
</evidence>
<feature type="domain" description="Pseudouridine synthase II N-terminal" evidence="6">
    <location>
        <begin position="2"/>
        <end position="151"/>
    </location>
</feature>
<evidence type="ECO:0000259" key="7">
    <source>
        <dbReference type="Pfam" id="PF09157"/>
    </source>
</evidence>
<dbReference type="InterPro" id="IPR020103">
    <property type="entry name" value="PsdUridine_synth_cat_dom_sf"/>
</dbReference>
<dbReference type="Proteomes" id="UP000198729">
    <property type="component" value="Unassembled WGS sequence"/>
</dbReference>
<sequence length="278" mass="30613">MLAATKAGHTGTLDPMAQGLLPICLGQATRFSSALLQADKTYVATMKLGYVSNTGDAEGVVEQLVDPYIISAKLDIQQVADMVHTFLGRSSQIPPMYSALKKDGKALYRYAREGITIARQPREIFIHDISLNAWNEKEMTITVRCGSGTFIRTLAEDIASKIGYKSAYLTALNRIGIGPFGLAQACTLEQLEQESQISRVRFLLPVDGLLQDMPCIMLDSQEVSQFRQGQSIQKSTAANQRPQGGMLRVYDENNHFLGLGAWQENNIFVPKKVLLAQV</sequence>
<dbReference type="InterPro" id="IPR002501">
    <property type="entry name" value="PsdUridine_synth_N"/>
</dbReference>
<dbReference type="GO" id="GO:1990481">
    <property type="term" value="P:mRNA pseudouridine synthesis"/>
    <property type="evidence" value="ECO:0007669"/>
    <property type="project" value="TreeGrafter"/>
</dbReference>
<dbReference type="SUPFAM" id="SSF88697">
    <property type="entry name" value="PUA domain-like"/>
    <property type="match status" value="1"/>
</dbReference>
<dbReference type="InterPro" id="IPR036974">
    <property type="entry name" value="PUA_sf"/>
</dbReference>
<dbReference type="SUPFAM" id="SSF55120">
    <property type="entry name" value="Pseudouridine synthase"/>
    <property type="match status" value="1"/>
</dbReference>
<name>A0A1G5SBG1_9PROT</name>
<dbReference type="CDD" id="cd02573">
    <property type="entry name" value="PseudoU_synth_EcTruB"/>
    <property type="match status" value="1"/>
</dbReference>
<evidence type="ECO:0000313" key="8">
    <source>
        <dbReference type="EMBL" id="SCZ84535.1"/>
    </source>
</evidence>
<feature type="domain" description="tRNA pseudouridine synthase II TruB subfamily 1 C-terminal" evidence="7">
    <location>
        <begin position="214"/>
        <end position="274"/>
    </location>
</feature>
<dbReference type="Gene3D" id="2.30.130.10">
    <property type="entry name" value="PUA domain"/>
    <property type="match status" value="1"/>
</dbReference>
<organism evidence="8 9">
    <name type="scientific">Nitrosomonas mobilis</name>
    <dbReference type="NCBI Taxonomy" id="51642"/>
    <lineage>
        <taxon>Bacteria</taxon>
        <taxon>Pseudomonadati</taxon>
        <taxon>Pseudomonadota</taxon>
        <taxon>Betaproteobacteria</taxon>
        <taxon>Nitrosomonadales</taxon>
        <taxon>Nitrosomonadaceae</taxon>
        <taxon>Nitrosomonas</taxon>
    </lineage>
</organism>
<dbReference type="Pfam" id="PF09157">
    <property type="entry name" value="TruB-C_2"/>
    <property type="match status" value="1"/>
</dbReference>
<dbReference type="EMBL" id="FMWO01000026">
    <property type="protein sequence ID" value="SCZ84535.1"/>
    <property type="molecule type" value="Genomic_DNA"/>
</dbReference>
<reference evidence="8 9" key="1">
    <citation type="submission" date="2016-10" db="EMBL/GenBank/DDBJ databases">
        <authorList>
            <person name="de Groot N.N."/>
        </authorList>
    </citation>
    <scope>NUCLEOTIDE SEQUENCE [LARGE SCALE GENOMIC DNA]</scope>
    <source>
        <strain evidence="8">1</strain>
    </source>
</reference>
<dbReference type="Pfam" id="PF01509">
    <property type="entry name" value="TruB_N"/>
    <property type="match status" value="1"/>
</dbReference>
<comment type="similarity">
    <text evidence="2 5">Belongs to the pseudouridine synthase TruB family. Type 1 subfamily.</text>
</comment>
<comment type="catalytic activity">
    <reaction evidence="1 5">
        <text>uridine(55) in tRNA = pseudouridine(55) in tRNA</text>
        <dbReference type="Rhea" id="RHEA:42532"/>
        <dbReference type="Rhea" id="RHEA-COMP:10101"/>
        <dbReference type="Rhea" id="RHEA-COMP:10102"/>
        <dbReference type="ChEBI" id="CHEBI:65314"/>
        <dbReference type="ChEBI" id="CHEBI:65315"/>
        <dbReference type="EC" id="5.4.99.25"/>
    </reaction>
</comment>
<evidence type="ECO:0000256" key="5">
    <source>
        <dbReference type="HAMAP-Rule" id="MF_01080"/>
    </source>
</evidence>
<evidence type="ECO:0000256" key="4">
    <source>
        <dbReference type="ARBA" id="ARBA00023235"/>
    </source>
</evidence>
<dbReference type="InterPro" id="IPR015240">
    <property type="entry name" value="tRNA_sdUridine_synth_fam1_C"/>
</dbReference>
<dbReference type="CDD" id="cd21152">
    <property type="entry name" value="PUA_TruB_bacterial"/>
    <property type="match status" value="1"/>
</dbReference>
<dbReference type="GO" id="GO:0003723">
    <property type="term" value="F:RNA binding"/>
    <property type="evidence" value="ECO:0007669"/>
    <property type="project" value="InterPro"/>
</dbReference>
<accession>A0A1G5SBG1</accession>
<evidence type="ECO:0000256" key="3">
    <source>
        <dbReference type="ARBA" id="ARBA00022694"/>
    </source>
</evidence>
<evidence type="ECO:0000256" key="1">
    <source>
        <dbReference type="ARBA" id="ARBA00000385"/>
    </source>
</evidence>
<dbReference type="EC" id="5.4.99.25" evidence="5"/>
<dbReference type="AlphaFoldDB" id="A0A1G5SBG1"/>
<evidence type="ECO:0000256" key="2">
    <source>
        <dbReference type="ARBA" id="ARBA00005642"/>
    </source>
</evidence>
<proteinExistence type="inferred from homology"/>
<keyword evidence="4 5" id="KW-0413">Isomerase</keyword>
<dbReference type="InterPro" id="IPR014780">
    <property type="entry name" value="tRNA_psdUridine_synth_TruB"/>
</dbReference>
<evidence type="ECO:0000259" key="6">
    <source>
        <dbReference type="Pfam" id="PF01509"/>
    </source>
</evidence>
<feature type="active site" description="Nucleophile" evidence="5">
    <location>
        <position position="14"/>
    </location>
</feature>
<dbReference type="GO" id="GO:0031119">
    <property type="term" value="P:tRNA pseudouridine synthesis"/>
    <property type="evidence" value="ECO:0007669"/>
    <property type="project" value="UniProtKB-UniRule"/>
</dbReference>
<dbReference type="PANTHER" id="PTHR13767">
    <property type="entry name" value="TRNA-PSEUDOURIDINE SYNTHASE"/>
    <property type="match status" value="1"/>
</dbReference>
<dbReference type="Gene3D" id="3.30.2350.10">
    <property type="entry name" value="Pseudouridine synthase"/>
    <property type="match status" value="1"/>
</dbReference>
<keyword evidence="3 5" id="KW-0819">tRNA processing</keyword>